<dbReference type="PANTHER" id="PTHR46825">
    <property type="entry name" value="D-ALANYL-D-ALANINE-CARBOXYPEPTIDASE/ENDOPEPTIDASE AMPH"/>
    <property type="match status" value="1"/>
</dbReference>
<dbReference type="RefSeq" id="XP_012185091.1">
    <property type="nucleotide sequence ID" value="XM_012329701.1"/>
</dbReference>
<evidence type="ECO:0000259" key="2">
    <source>
        <dbReference type="Pfam" id="PF00144"/>
    </source>
</evidence>
<reference evidence="3 4" key="1">
    <citation type="journal article" date="2012" name="Appl. Environ. Microbiol.">
        <title>Short-read sequencing for genomic analysis of the brown rot fungus Fibroporia radiculosa.</title>
        <authorList>
            <person name="Tang J.D."/>
            <person name="Perkins A.D."/>
            <person name="Sonstegard T.S."/>
            <person name="Schroeder S.G."/>
            <person name="Burgess S.C."/>
            <person name="Diehl S.V."/>
        </authorList>
    </citation>
    <scope>NUCLEOTIDE SEQUENCE [LARGE SCALE GENOMIC DNA]</scope>
    <source>
        <strain evidence="3 4">TFFH 294</strain>
    </source>
</reference>
<dbReference type="EMBL" id="HE797207">
    <property type="protein sequence ID" value="CCM05808.1"/>
    <property type="molecule type" value="Genomic_DNA"/>
</dbReference>
<dbReference type="Pfam" id="PF00144">
    <property type="entry name" value="Beta-lactamase"/>
    <property type="match status" value="1"/>
</dbReference>
<dbReference type="InterPro" id="IPR001466">
    <property type="entry name" value="Beta-lactam-related"/>
</dbReference>
<dbReference type="SUPFAM" id="SSF56601">
    <property type="entry name" value="beta-lactamase/transpeptidase-like"/>
    <property type="match status" value="1"/>
</dbReference>
<accession>J4GGA2</accession>
<name>J4GGA2_9APHY</name>
<dbReference type="InParanoid" id="J4GGA2"/>
<sequence>MSIGVVRLTEAGNVDTDYGSWGIMAEEGEAASSATMYGIGSCSKAILASAVGILMDDFAQGHNVVPLPPNLAEFTWDTRIKDLFPGGSEWRLPDSWMYMVGSHIIATYSGMPYTSFVKKRIFDPLGLNTTTFFADEAQLTGHLSQSWSISASGARRRVPFWFKAESVEAMARPGGVISTAKDMTKWLATVLKWGVDPYTNRSIFPPSVYEETSTAQSLISGKGSDPNISIQGYGLVWERFSLREHEVLLYNGPMPGFLTFIVLVPSAKVGVVGLTNVDGDQDVYRNIPLRILENVLRLSYRLPSLKVLSGLMSSPLPYSTQAPGTASSPVSSPTDIDIFVGMYTNPGYGSLDLCSPRSKTRYCLPVLASFSRCGELDAKDRTLYAAWPRVWTSHMSMRHRGNGIFTVSFHTLFPNGLGWDTTPFVHRALLGLNGGYLAESSIYNGQVNGFGLMDVISYPEGPRTTRGSISKRADVWFKKVLPPWYAHVAGSDLS</sequence>
<dbReference type="Proteomes" id="UP000006352">
    <property type="component" value="Unassembled WGS sequence"/>
</dbReference>
<evidence type="ECO:0000256" key="1">
    <source>
        <dbReference type="ARBA" id="ARBA00038215"/>
    </source>
</evidence>
<protein>
    <recommendedName>
        <fullName evidence="2">Beta-lactamase-related domain-containing protein</fullName>
    </recommendedName>
</protein>
<comment type="similarity">
    <text evidence="1">Belongs to the peptidase S12 family.</text>
</comment>
<dbReference type="GeneID" id="24100719"/>
<feature type="domain" description="Beta-lactamase-related" evidence="2">
    <location>
        <begin position="95"/>
        <end position="285"/>
    </location>
</feature>
<gene>
    <name evidence="3" type="ORF">FIBRA_08042</name>
</gene>
<dbReference type="HOGENOM" id="CLU_020027_14_0_1"/>
<dbReference type="AlphaFoldDB" id="J4GGA2"/>
<evidence type="ECO:0000313" key="3">
    <source>
        <dbReference type="EMBL" id="CCM05808.1"/>
    </source>
</evidence>
<dbReference type="Gene3D" id="3.40.710.10">
    <property type="entry name" value="DD-peptidase/beta-lactamase superfamily"/>
    <property type="match status" value="1"/>
</dbReference>
<dbReference type="STRING" id="599839.J4GGA2"/>
<dbReference type="InterPro" id="IPR050491">
    <property type="entry name" value="AmpC-like"/>
</dbReference>
<dbReference type="PANTHER" id="PTHR46825:SF15">
    <property type="entry name" value="BETA-LACTAMASE-RELATED DOMAIN-CONTAINING PROTEIN"/>
    <property type="match status" value="1"/>
</dbReference>
<keyword evidence="4" id="KW-1185">Reference proteome</keyword>
<proteinExistence type="inferred from homology"/>
<dbReference type="InterPro" id="IPR012338">
    <property type="entry name" value="Beta-lactam/transpept-like"/>
</dbReference>
<organism evidence="3 4">
    <name type="scientific">Fibroporia radiculosa</name>
    <dbReference type="NCBI Taxonomy" id="599839"/>
    <lineage>
        <taxon>Eukaryota</taxon>
        <taxon>Fungi</taxon>
        <taxon>Dikarya</taxon>
        <taxon>Basidiomycota</taxon>
        <taxon>Agaricomycotina</taxon>
        <taxon>Agaricomycetes</taxon>
        <taxon>Polyporales</taxon>
        <taxon>Fibroporiaceae</taxon>
        <taxon>Fibroporia</taxon>
    </lineage>
</organism>
<dbReference type="OrthoDB" id="5946976at2759"/>
<evidence type="ECO:0000313" key="4">
    <source>
        <dbReference type="Proteomes" id="UP000006352"/>
    </source>
</evidence>